<dbReference type="AlphaFoldDB" id="A0AAD4L0R5"/>
<name>A0AAD4L0R5_9EURO</name>
<dbReference type="PANTHER" id="PTHR28243">
    <property type="entry name" value="AGL049CP"/>
    <property type="match status" value="1"/>
</dbReference>
<gene>
    <name evidence="3" type="ORF">BGW36DRAFT_367605</name>
</gene>
<evidence type="ECO:0000259" key="2">
    <source>
        <dbReference type="Pfam" id="PF12766"/>
    </source>
</evidence>
<dbReference type="GO" id="GO:0010181">
    <property type="term" value="F:FMN binding"/>
    <property type="evidence" value="ECO:0007669"/>
    <property type="project" value="InterPro"/>
</dbReference>
<dbReference type="RefSeq" id="XP_046078074.1">
    <property type="nucleotide sequence ID" value="XM_046214887.1"/>
</dbReference>
<feature type="region of interest" description="Disordered" evidence="1">
    <location>
        <begin position="181"/>
        <end position="201"/>
    </location>
</feature>
<reference evidence="3" key="1">
    <citation type="submission" date="2021-12" db="EMBL/GenBank/DDBJ databases">
        <title>Convergent genome expansion in fungi linked to evolution of root-endophyte symbiosis.</title>
        <authorList>
            <consortium name="DOE Joint Genome Institute"/>
            <person name="Ke Y.-H."/>
            <person name="Bonito G."/>
            <person name="Liao H.-L."/>
            <person name="Looney B."/>
            <person name="Rojas-Flechas A."/>
            <person name="Nash J."/>
            <person name="Hameed K."/>
            <person name="Schadt C."/>
            <person name="Martin F."/>
            <person name="Crous P.W."/>
            <person name="Miettinen O."/>
            <person name="Magnuson J.K."/>
            <person name="Labbe J."/>
            <person name="Jacobson D."/>
            <person name="Doktycz M.J."/>
            <person name="Veneault-Fourrey C."/>
            <person name="Kuo A."/>
            <person name="Mondo S."/>
            <person name="Calhoun S."/>
            <person name="Riley R."/>
            <person name="Ohm R."/>
            <person name="LaButti K."/>
            <person name="Andreopoulos B."/>
            <person name="Pangilinan J."/>
            <person name="Nolan M."/>
            <person name="Tritt A."/>
            <person name="Clum A."/>
            <person name="Lipzen A."/>
            <person name="Daum C."/>
            <person name="Barry K."/>
            <person name="Grigoriev I.V."/>
            <person name="Vilgalys R."/>
        </authorList>
    </citation>
    <scope>NUCLEOTIDE SEQUENCE</scope>
    <source>
        <strain evidence="3">PMI_201</strain>
    </source>
</reference>
<dbReference type="EMBL" id="JAJTJA010000001">
    <property type="protein sequence ID" value="KAH8705453.1"/>
    <property type="molecule type" value="Genomic_DNA"/>
</dbReference>
<dbReference type="SUPFAM" id="SSF50475">
    <property type="entry name" value="FMN-binding split barrel"/>
    <property type="match status" value="1"/>
</dbReference>
<evidence type="ECO:0000313" key="3">
    <source>
        <dbReference type="EMBL" id="KAH8705453.1"/>
    </source>
</evidence>
<dbReference type="InterPro" id="IPR012349">
    <property type="entry name" value="Split_barrel_FMN-bd"/>
</dbReference>
<evidence type="ECO:0000313" key="4">
    <source>
        <dbReference type="Proteomes" id="UP001201262"/>
    </source>
</evidence>
<protein>
    <recommendedName>
        <fullName evidence="2">Pyridoxamine 5'-phosphate oxidase Alr4036 family FMN-binding domain-containing protein</fullName>
    </recommendedName>
</protein>
<feature type="domain" description="Pyridoxamine 5'-phosphate oxidase Alr4036 family FMN-binding" evidence="2">
    <location>
        <begin position="10"/>
        <end position="127"/>
    </location>
</feature>
<dbReference type="Pfam" id="PF12766">
    <property type="entry name" value="Pyridox_oxase_2"/>
    <property type="match status" value="1"/>
</dbReference>
<sequence length="262" mass="30024">MASHSTVPTALWKSLFLQHASKQEDPYMAVATVERDSQNGSSIPRVRYCGFRGFFGELKLHPSAEKQLRDENELNPLEFESDMLAFTTDTRMQKIEQFNEFDGAIEVVFWVKEVMTQWRLRGTAFVIGDDAKKSVEQTARAEIIKGLRKRPSQASTVSEWTWEKEITAYFANHSPVMRGSFKNPAPGRPLSEEPTDPNLKLGQKVTDLHDATARENFRVVVIRVHEVDRLDLTRPERASRWRTTLTDASDGVGQWEEVELWP</sequence>
<dbReference type="InterPro" id="IPR024624">
    <property type="entry name" value="Pyridox_Oxase_Alr4036_FMN-bd"/>
</dbReference>
<accession>A0AAD4L0R5</accession>
<dbReference type="PANTHER" id="PTHR28243:SF1">
    <property type="entry name" value="PYRIDOXAMINE 5'-PHOSPHATE OXIDASE ALR4036 FAMILY FMN-BINDING DOMAIN-CONTAINING PROTEIN"/>
    <property type="match status" value="1"/>
</dbReference>
<dbReference type="Gene3D" id="2.30.110.10">
    <property type="entry name" value="Electron Transport, Fmn-binding Protein, Chain A"/>
    <property type="match status" value="1"/>
</dbReference>
<keyword evidence="4" id="KW-1185">Reference proteome</keyword>
<comment type="caution">
    <text evidence="3">The sequence shown here is derived from an EMBL/GenBank/DDBJ whole genome shotgun (WGS) entry which is preliminary data.</text>
</comment>
<proteinExistence type="predicted"/>
<dbReference type="GeneID" id="70245174"/>
<evidence type="ECO:0000256" key="1">
    <source>
        <dbReference type="SAM" id="MobiDB-lite"/>
    </source>
</evidence>
<dbReference type="Proteomes" id="UP001201262">
    <property type="component" value="Unassembled WGS sequence"/>
</dbReference>
<organism evidence="3 4">
    <name type="scientific">Talaromyces proteolyticus</name>
    <dbReference type="NCBI Taxonomy" id="1131652"/>
    <lineage>
        <taxon>Eukaryota</taxon>
        <taxon>Fungi</taxon>
        <taxon>Dikarya</taxon>
        <taxon>Ascomycota</taxon>
        <taxon>Pezizomycotina</taxon>
        <taxon>Eurotiomycetes</taxon>
        <taxon>Eurotiomycetidae</taxon>
        <taxon>Eurotiales</taxon>
        <taxon>Trichocomaceae</taxon>
        <taxon>Talaromyces</taxon>
        <taxon>Talaromyces sect. Bacilispori</taxon>
    </lineage>
</organism>